<keyword evidence="1" id="KW-0732">Signal</keyword>
<organism evidence="2 3">
    <name type="scientific">Agaribacillus aureus</name>
    <dbReference type="NCBI Taxonomy" id="3051825"/>
    <lineage>
        <taxon>Bacteria</taxon>
        <taxon>Pseudomonadati</taxon>
        <taxon>Bacteroidota</taxon>
        <taxon>Cytophagia</taxon>
        <taxon>Cytophagales</taxon>
        <taxon>Splendidivirgaceae</taxon>
        <taxon>Agaribacillus</taxon>
    </lineage>
</organism>
<evidence type="ECO:0000256" key="1">
    <source>
        <dbReference type="SAM" id="SignalP"/>
    </source>
</evidence>
<protein>
    <recommendedName>
        <fullName evidence="4">YD repeat-containing protein</fullName>
    </recommendedName>
</protein>
<evidence type="ECO:0000313" key="2">
    <source>
        <dbReference type="EMBL" id="MDN5213056.1"/>
    </source>
</evidence>
<gene>
    <name evidence="2" type="ORF">QQ020_13400</name>
</gene>
<dbReference type="RefSeq" id="WP_346758372.1">
    <property type="nucleotide sequence ID" value="NZ_JAUJEB010000001.1"/>
</dbReference>
<evidence type="ECO:0008006" key="4">
    <source>
        <dbReference type="Google" id="ProtNLM"/>
    </source>
</evidence>
<reference evidence="2" key="1">
    <citation type="submission" date="2023-06" db="EMBL/GenBank/DDBJ databases">
        <title>Genomic of Agaribacillus aureum.</title>
        <authorList>
            <person name="Wang G."/>
        </authorList>
    </citation>
    <scope>NUCLEOTIDE SEQUENCE</scope>
    <source>
        <strain evidence="2">BMA12</strain>
    </source>
</reference>
<accession>A0ABT8L7M9</accession>
<dbReference type="EMBL" id="JAUJEB010000001">
    <property type="protein sequence ID" value="MDN5213056.1"/>
    <property type="molecule type" value="Genomic_DNA"/>
</dbReference>
<evidence type="ECO:0000313" key="3">
    <source>
        <dbReference type="Proteomes" id="UP001172083"/>
    </source>
</evidence>
<name>A0ABT8L7M9_9BACT</name>
<comment type="caution">
    <text evidence="2">The sequence shown here is derived from an EMBL/GenBank/DDBJ whole genome shotgun (WGS) entry which is preliminary data.</text>
</comment>
<feature type="chain" id="PRO_5046155968" description="YD repeat-containing protein" evidence="1">
    <location>
        <begin position="20"/>
        <end position="494"/>
    </location>
</feature>
<sequence length="494" mass="57424">MLKYITLLLQFFICYQVQAQSADTLFYKGNYSLKYRYLNKNDSINAAKEIFKLCQLDSGLFDQLDFTFQILRDGSLSNIKVTGDLSYYKAPELSARLSSLKLFKPVALNSIVYASFHLKGNGELIHSKDSDSSEFFVDIPLSNSDFFKIRQNIVKRIKASFNSTDEKVKTFIELTMKIGEPIKEIKIIKGTSLQNDQIVVGMLAEEVFDNKDYIYRVHRNTAGMRKSIEIILPIVTPAIRQDSLVLPFKLTPFPKYRLKRKTRYDGINLRGSDRKEYINDSSLIKIAEVNYLYDKNNQIDKIQRFFITEDSSFTRTDSIVYHKPDSVTMFDLENGYSQVKKLFNYPYHLQELISRKKMTYSNGVNEVYSFVKNNGRIISCESRRSYNSHFKTKEEKSISRYHYDSLGRIGSITHNKNNTNVTTYYKYYDGGYLELTPGSFWVAADYYFFDNDGYLIARINESDTQPFITKYEYEPGWGNASLFENSSLLDPPIY</sequence>
<proteinExistence type="predicted"/>
<dbReference type="Proteomes" id="UP001172083">
    <property type="component" value="Unassembled WGS sequence"/>
</dbReference>
<feature type="signal peptide" evidence="1">
    <location>
        <begin position="1"/>
        <end position="19"/>
    </location>
</feature>
<keyword evidence="3" id="KW-1185">Reference proteome</keyword>